<evidence type="ECO:0000256" key="7">
    <source>
        <dbReference type="ARBA" id="ARBA00023002"/>
    </source>
</evidence>
<dbReference type="Proteomes" id="UP000597138">
    <property type="component" value="Unassembled WGS sequence"/>
</dbReference>
<comment type="similarity">
    <text evidence="2 12">Belongs to the class-I pyridine nucleotide-disulfide oxidoreductase family.</text>
</comment>
<dbReference type="PANTHER" id="PTHR22912:SF160">
    <property type="entry name" value="DIHYDROLIPOYL DEHYDROGENASE"/>
    <property type="match status" value="1"/>
</dbReference>
<feature type="compositionally biased region" description="Low complexity" evidence="13">
    <location>
        <begin position="195"/>
        <end position="216"/>
    </location>
</feature>
<evidence type="ECO:0000256" key="4">
    <source>
        <dbReference type="ARBA" id="ARBA00022630"/>
    </source>
</evidence>
<organism evidence="15 16">
    <name type="scientific">Caballeronia grimmiae</name>
    <dbReference type="NCBI Taxonomy" id="1071679"/>
    <lineage>
        <taxon>Bacteria</taxon>
        <taxon>Pseudomonadati</taxon>
        <taxon>Pseudomonadota</taxon>
        <taxon>Betaproteobacteria</taxon>
        <taxon>Burkholderiales</taxon>
        <taxon>Burkholderiaceae</taxon>
        <taxon>Caballeronia</taxon>
    </lineage>
</organism>
<dbReference type="InterPro" id="IPR011053">
    <property type="entry name" value="Single_hybrid_motif"/>
</dbReference>
<evidence type="ECO:0000256" key="2">
    <source>
        <dbReference type="ARBA" id="ARBA00007532"/>
    </source>
</evidence>
<comment type="catalytic activity">
    <reaction evidence="11 12">
        <text>N(6)-[(R)-dihydrolipoyl]-L-lysyl-[protein] + NAD(+) = N(6)-[(R)-lipoyl]-L-lysyl-[protein] + NADH + H(+)</text>
        <dbReference type="Rhea" id="RHEA:15045"/>
        <dbReference type="Rhea" id="RHEA-COMP:10474"/>
        <dbReference type="Rhea" id="RHEA-COMP:10475"/>
        <dbReference type="ChEBI" id="CHEBI:15378"/>
        <dbReference type="ChEBI" id="CHEBI:57540"/>
        <dbReference type="ChEBI" id="CHEBI:57945"/>
        <dbReference type="ChEBI" id="CHEBI:83099"/>
        <dbReference type="ChEBI" id="CHEBI:83100"/>
        <dbReference type="EC" id="1.8.1.4"/>
    </reaction>
</comment>
<keyword evidence="10 12" id="KW-0676">Redox-active center</keyword>
<keyword evidence="7 12" id="KW-0560">Oxidoreductase</keyword>
<feature type="region of interest" description="Disordered" evidence="13">
    <location>
        <begin position="81"/>
        <end position="112"/>
    </location>
</feature>
<dbReference type="InterPro" id="IPR000089">
    <property type="entry name" value="Biotin_lipoyl"/>
</dbReference>
<dbReference type="Pfam" id="PF00364">
    <property type="entry name" value="Biotin_lipoyl"/>
    <property type="match status" value="2"/>
</dbReference>
<accession>A0ABQ1R495</accession>
<dbReference type="PROSITE" id="PS50968">
    <property type="entry name" value="BIOTINYL_LIPOYL"/>
    <property type="match status" value="2"/>
</dbReference>
<dbReference type="InterPro" id="IPR006258">
    <property type="entry name" value="Lipoamide_DH"/>
</dbReference>
<comment type="cofactor">
    <cofactor evidence="1">
        <name>(R)-lipoate</name>
        <dbReference type="ChEBI" id="CHEBI:83088"/>
    </cofactor>
</comment>
<evidence type="ECO:0000256" key="8">
    <source>
        <dbReference type="ARBA" id="ARBA00023027"/>
    </source>
</evidence>
<comment type="caution">
    <text evidence="15">The sequence shown here is derived from an EMBL/GenBank/DDBJ whole genome shotgun (WGS) entry which is preliminary data.</text>
</comment>
<dbReference type="PRINTS" id="PR00411">
    <property type="entry name" value="PNDRDTASEI"/>
</dbReference>
<evidence type="ECO:0000256" key="1">
    <source>
        <dbReference type="ARBA" id="ARBA00001938"/>
    </source>
</evidence>
<evidence type="ECO:0000256" key="9">
    <source>
        <dbReference type="ARBA" id="ARBA00023157"/>
    </source>
</evidence>
<keyword evidence="5" id="KW-0450">Lipoyl</keyword>
<name>A0ABQ1R495_9BURK</name>
<dbReference type="Gene3D" id="3.30.390.30">
    <property type="match status" value="1"/>
</dbReference>
<dbReference type="SUPFAM" id="SSF51230">
    <property type="entry name" value="Single hybrid motif"/>
    <property type="match status" value="2"/>
</dbReference>
<dbReference type="Pfam" id="PF07992">
    <property type="entry name" value="Pyr_redox_2"/>
    <property type="match status" value="1"/>
</dbReference>
<evidence type="ECO:0000256" key="12">
    <source>
        <dbReference type="RuleBase" id="RU003692"/>
    </source>
</evidence>
<dbReference type="PROSITE" id="PS00189">
    <property type="entry name" value="LIPOYL"/>
    <property type="match status" value="2"/>
</dbReference>
<dbReference type="EMBL" id="BMEG01000001">
    <property type="protein sequence ID" value="GGD54146.1"/>
    <property type="molecule type" value="Genomic_DNA"/>
</dbReference>
<evidence type="ECO:0000313" key="15">
    <source>
        <dbReference type="EMBL" id="GGD54146.1"/>
    </source>
</evidence>
<comment type="cofactor">
    <cofactor evidence="12">
        <name>FAD</name>
        <dbReference type="ChEBI" id="CHEBI:57692"/>
    </cofactor>
    <text evidence="12">Binds 1 FAD per subunit.</text>
</comment>
<evidence type="ECO:0000256" key="5">
    <source>
        <dbReference type="ARBA" id="ARBA00022823"/>
    </source>
</evidence>
<dbReference type="InterPro" id="IPR012999">
    <property type="entry name" value="Pyr_OxRdtase_I_AS"/>
</dbReference>
<feature type="domain" description="Lipoyl-binding" evidence="14">
    <location>
        <begin position="3"/>
        <end position="77"/>
    </location>
</feature>
<dbReference type="InterPro" id="IPR023753">
    <property type="entry name" value="FAD/NAD-binding_dom"/>
</dbReference>
<dbReference type="SUPFAM" id="SSF51905">
    <property type="entry name" value="FAD/NAD(P)-binding domain"/>
    <property type="match status" value="1"/>
</dbReference>
<dbReference type="Gene3D" id="3.50.50.60">
    <property type="entry name" value="FAD/NAD(P)-binding domain"/>
    <property type="match status" value="2"/>
</dbReference>
<keyword evidence="8 12" id="KW-0520">NAD</keyword>
<keyword evidence="6 12" id="KW-0274">FAD</keyword>
<evidence type="ECO:0000256" key="11">
    <source>
        <dbReference type="ARBA" id="ARBA00049187"/>
    </source>
</evidence>
<dbReference type="InterPro" id="IPR016156">
    <property type="entry name" value="FAD/NAD-linked_Rdtase_dimer_sf"/>
</dbReference>
<evidence type="ECO:0000256" key="6">
    <source>
        <dbReference type="ARBA" id="ARBA00022827"/>
    </source>
</evidence>
<protein>
    <recommendedName>
        <fullName evidence="3 12">Dihydrolipoyl dehydrogenase</fullName>
        <ecNumber evidence="3 12">1.8.1.4</ecNumber>
    </recommendedName>
</protein>
<dbReference type="EC" id="1.8.1.4" evidence="3 12"/>
<evidence type="ECO:0000256" key="10">
    <source>
        <dbReference type="ARBA" id="ARBA00023284"/>
    </source>
</evidence>
<dbReference type="PROSITE" id="PS00076">
    <property type="entry name" value="PYRIDINE_REDOX_1"/>
    <property type="match status" value="1"/>
</dbReference>
<dbReference type="InterPro" id="IPR003016">
    <property type="entry name" value="2-oxoA_DH_lipoyl-BS"/>
</dbReference>
<dbReference type="SUPFAM" id="SSF55424">
    <property type="entry name" value="FAD/NAD-linked reductases, dimerisation (C-terminal) domain"/>
    <property type="match status" value="1"/>
</dbReference>
<sequence length="693" mass="72371">MSLVELKVPDIGDFSDVDVIEVNIKPGDVIEKEQGVITLETDKATMEVPADAAGTIKEVKVKQGDKVSQGSVIAMIETAGAGASQGEAPKETPKEASAAKPAAPAASSGAARDVKVPDIGDFKDIPVIEVHVKPGDTVEKEQSLVTLESDKATMDVPSPAAGTVRELKIKVGDNVSEGTLILTLDAQGGGTTNVPTAPAAAQPQPAEKASAAPAPQAGSYSGSADVKCDMLVLGAGPGGYSAAFRSADLGMNTVLVERYSTLGGVCLNVGCIPSKALLHTALVIDEAAELAAHGISFGEPKIDLDKLRGFKEGVVKKLTGGLAGMAKARKVQVVTGVGTFVDPHHMEVQGEGGKKVVRFKKAIIAAGSQSVKLPFFPDDPRVVDSTGALELRQLPERMLVVGGGIIGLEMATVYSTLGAQIDVVEMLDGLMVGADRDLVKVWEKFNAKRFANVMLKTKTTKAEAKDDGIYVTFEGEKAPAEPQRYDLVLLAVGRSPNGGKIGADKAGVAVTDRGFINVDKQMRTNVEHIFAIGDLVGQPMLAHKAVHEGHVAAEAAHGEKAYFDALQIPSVAYTDPEVAWAGKTEEQCKAEGVKYGKAVFPWAASGRAIANGRDEGFTKLIFDEETHRVIGGGIVGLNAGDLISEVCLAIEMGADATDIGKTIHPHPTLGESVGMAAELYEGVCTDLPPQRKK</sequence>
<keyword evidence="9" id="KW-1015">Disulfide bond</keyword>
<dbReference type="InterPro" id="IPR004099">
    <property type="entry name" value="Pyr_nucl-diS_OxRdtase_dimer"/>
</dbReference>
<feature type="domain" description="Lipoyl-binding" evidence="14">
    <location>
        <begin position="111"/>
        <end position="185"/>
    </location>
</feature>
<comment type="miscellaneous">
    <text evidence="12">The active site is a redox-active disulfide bond.</text>
</comment>
<dbReference type="PRINTS" id="PR00368">
    <property type="entry name" value="FADPNR"/>
</dbReference>
<reference evidence="16" key="1">
    <citation type="journal article" date="2019" name="Int. J. Syst. Evol. Microbiol.">
        <title>The Global Catalogue of Microorganisms (GCM) 10K type strain sequencing project: providing services to taxonomists for standard genome sequencing and annotation.</title>
        <authorList>
            <consortium name="The Broad Institute Genomics Platform"/>
            <consortium name="The Broad Institute Genome Sequencing Center for Infectious Disease"/>
            <person name="Wu L."/>
            <person name="Ma J."/>
        </authorList>
    </citation>
    <scope>NUCLEOTIDE SEQUENCE [LARGE SCALE GENOMIC DNA]</scope>
    <source>
        <strain evidence="16">CGMCC 1.11013</strain>
    </source>
</reference>
<keyword evidence="4 12" id="KW-0285">Flavoprotein</keyword>
<dbReference type="PANTHER" id="PTHR22912">
    <property type="entry name" value="DISULFIDE OXIDOREDUCTASE"/>
    <property type="match status" value="1"/>
</dbReference>
<evidence type="ECO:0000256" key="3">
    <source>
        <dbReference type="ARBA" id="ARBA00012608"/>
    </source>
</evidence>
<evidence type="ECO:0000256" key="13">
    <source>
        <dbReference type="SAM" id="MobiDB-lite"/>
    </source>
</evidence>
<evidence type="ECO:0000259" key="14">
    <source>
        <dbReference type="PROSITE" id="PS50968"/>
    </source>
</evidence>
<dbReference type="InterPro" id="IPR050151">
    <property type="entry name" value="Class-I_Pyr_Nuc-Dis_Oxidored"/>
</dbReference>
<gene>
    <name evidence="15" type="ORF">GCM10010985_04900</name>
</gene>
<dbReference type="NCBIfam" id="TIGR01350">
    <property type="entry name" value="lipoamide_DH"/>
    <property type="match status" value="1"/>
</dbReference>
<dbReference type="Gene3D" id="2.40.50.100">
    <property type="match status" value="2"/>
</dbReference>
<keyword evidence="16" id="KW-1185">Reference proteome</keyword>
<feature type="region of interest" description="Disordered" evidence="13">
    <location>
        <begin position="192"/>
        <end position="216"/>
    </location>
</feature>
<dbReference type="CDD" id="cd06849">
    <property type="entry name" value="lipoyl_domain"/>
    <property type="match status" value="2"/>
</dbReference>
<dbReference type="RefSeq" id="WP_188885316.1">
    <property type="nucleotide sequence ID" value="NZ_BMEG01000001.1"/>
</dbReference>
<feature type="compositionally biased region" description="Low complexity" evidence="13">
    <location>
        <begin position="95"/>
        <end position="111"/>
    </location>
</feature>
<dbReference type="Pfam" id="PF02852">
    <property type="entry name" value="Pyr_redox_dim"/>
    <property type="match status" value="1"/>
</dbReference>
<dbReference type="InterPro" id="IPR036188">
    <property type="entry name" value="FAD/NAD-bd_sf"/>
</dbReference>
<evidence type="ECO:0000313" key="16">
    <source>
        <dbReference type="Proteomes" id="UP000597138"/>
    </source>
</evidence>
<proteinExistence type="inferred from homology"/>